<dbReference type="AlphaFoldDB" id="A0A0E3P4M4"/>
<dbReference type="PATRIC" id="fig|1434120.4.peg.2338"/>
<feature type="compositionally biased region" description="Basic and acidic residues" evidence="1">
    <location>
        <begin position="63"/>
        <end position="86"/>
    </location>
</feature>
<accession>A0A0E3P4M4</accession>
<evidence type="ECO:0000256" key="1">
    <source>
        <dbReference type="SAM" id="MobiDB-lite"/>
    </source>
</evidence>
<name>A0A0E3P4M4_9EURY</name>
<dbReference type="KEGG" id="msw:MSSIT_1829"/>
<keyword evidence="3" id="KW-1185">Reference proteome</keyword>
<proteinExistence type="predicted"/>
<feature type="region of interest" description="Disordered" evidence="1">
    <location>
        <begin position="37"/>
        <end position="98"/>
    </location>
</feature>
<gene>
    <name evidence="2" type="ORF">MSSIT_1829</name>
</gene>
<dbReference type="HOGENOM" id="CLU_2327317_0_0_2"/>
<dbReference type="EMBL" id="CP009506">
    <property type="protein sequence ID" value="AKB28548.1"/>
    <property type="molecule type" value="Genomic_DNA"/>
</dbReference>
<protein>
    <submittedName>
        <fullName evidence="2">Uncharacterized protein</fullName>
    </submittedName>
</protein>
<organism evidence="2 3">
    <name type="scientific">Methanosarcina siciliae T4/M</name>
    <dbReference type="NCBI Taxonomy" id="1434120"/>
    <lineage>
        <taxon>Archaea</taxon>
        <taxon>Methanobacteriati</taxon>
        <taxon>Methanobacteriota</taxon>
        <taxon>Stenosarchaea group</taxon>
        <taxon>Methanomicrobia</taxon>
        <taxon>Methanosarcinales</taxon>
        <taxon>Methanosarcinaceae</taxon>
        <taxon>Methanosarcina</taxon>
    </lineage>
</organism>
<evidence type="ECO:0000313" key="3">
    <source>
        <dbReference type="Proteomes" id="UP000033111"/>
    </source>
</evidence>
<reference evidence="2 3" key="1">
    <citation type="submission" date="2014-07" db="EMBL/GenBank/DDBJ databases">
        <title>Methanogenic archaea and the global carbon cycle.</title>
        <authorList>
            <person name="Henriksen J.R."/>
            <person name="Luke J."/>
            <person name="Reinhart S."/>
            <person name="Benedict M.N."/>
            <person name="Youngblut N.D."/>
            <person name="Metcalf M.E."/>
            <person name="Whitaker R.J."/>
            <person name="Metcalf W.W."/>
        </authorList>
    </citation>
    <scope>NUCLEOTIDE SEQUENCE [LARGE SCALE GENOMIC DNA]</scope>
    <source>
        <strain evidence="2 3">T4/M</strain>
    </source>
</reference>
<dbReference type="Proteomes" id="UP000033111">
    <property type="component" value="Chromosome"/>
</dbReference>
<sequence length="98" mass="11088">MHQGFPQLYSGTLFPKVYPSQQSNLTYYSGIRIISGEARGVEKRHNQPGRGSDRKRILPGRGSDLKDDRPGRGESEEAEVIREGEKRKQKRTEKTVGC</sequence>
<feature type="compositionally biased region" description="Basic and acidic residues" evidence="1">
    <location>
        <begin position="39"/>
        <end position="56"/>
    </location>
</feature>
<evidence type="ECO:0000313" key="2">
    <source>
        <dbReference type="EMBL" id="AKB28548.1"/>
    </source>
</evidence>